<organism evidence="3 4">
    <name type="scientific">Streptomyces asoensis</name>
    <dbReference type="NCBI Taxonomy" id="249586"/>
    <lineage>
        <taxon>Bacteria</taxon>
        <taxon>Bacillati</taxon>
        <taxon>Actinomycetota</taxon>
        <taxon>Actinomycetes</taxon>
        <taxon>Kitasatosporales</taxon>
        <taxon>Streptomycetaceae</taxon>
        <taxon>Streptomyces</taxon>
    </lineage>
</organism>
<keyword evidence="2" id="KW-0472">Membrane</keyword>
<keyword evidence="2" id="KW-0812">Transmembrane</keyword>
<gene>
    <name evidence="3" type="ORF">Saso_40190</name>
</gene>
<reference evidence="4" key="1">
    <citation type="submission" date="2023-07" db="EMBL/GenBank/DDBJ databases">
        <title>Whole genome shotgun sequence of Streptomyces cacaoi subsp. asoensis NBRC 13813.</title>
        <authorList>
            <person name="Komaki H."/>
            <person name="Tamura T."/>
        </authorList>
    </citation>
    <scope>NUCLEOTIDE SEQUENCE [LARGE SCALE GENOMIC DNA]</scope>
    <source>
        <strain evidence="4">NBRC 13813</strain>
    </source>
</reference>
<sequence length="187" mass="19639">MADGRSGAGERPGPQERSAAPGGSGVPAPPPLPGRTRWGVVAAILALPVLLVAGLLVLIGVWVLSDDEETDGTRLKEVPCAEALAFGGARMPEGAGDAKCTVQSWLDTNYQADFRVPRAGFDSWLEDAYPQAPAPGGPGTQACAHGSDYCFQLDVSGRPGTDAWYVNMDVTYVNAETVRVRYSAFTT</sequence>
<keyword evidence="2" id="KW-1133">Transmembrane helix</keyword>
<accession>A0ABQ3S2L8</accession>
<dbReference type="Proteomes" id="UP000649259">
    <property type="component" value="Unassembled WGS sequence"/>
</dbReference>
<feature type="region of interest" description="Disordered" evidence="1">
    <location>
        <begin position="1"/>
        <end position="31"/>
    </location>
</feature>
<evidence type="ECO:0000256" key="2">
    <source>
        <dbReference type="SAM" id="Phobius"/>
    </source>
</evidence>
<dbReference type="EMBL" id="BNEB01000003">
    <property type="protein sequence ID" value="GHI62369.1"/>
    <property type="molecule type" value="Genomic_DNA"/>
</dbReference>
<feature type="transmembrane region" description="Helical" evidence="2">
    <location>
        <begin position="38"/>
        <end position="64"/>
    </location>
</feature>
<evidence type="ECO:0000313" key="4">
    <source>
        <dbReference type="Proteomes" id="UP000649259"/>
    </source>
</evidence>
<protein>
    <submittedName>
        <fullName evidence="3">Uncharacterized protein</fullName>
    </submittedName>
</protein>
<keyword evidence="4" id="KW-1185">Reference proteome</keyword>
<evidence type="ECO:0000256" key="1">
    <source>
        <dbReference type="SAM" id="MobiDB-lite"/>
    </source>
</evidence>
<name>A0ABQ3S2L8_9ACTN</name>
<evidence type="ECO:0000313" key="3">
    <source>
        <dbReference type="EMBL" id="GHI62369.1"/>
    </source>
</evidence>
<proteinExistence type="predicted"/>
<comment type="caution">
    <text evidence="3">The sequence shown here is derived from an EMBL/GenBank/DDBJ whole genome shotgun (WGS) entry which is preliminary data.</text>
</comment>